<dbReference type="InterPro" id="IPR036034">
    <property type="entry name" value="PDZ_sf"/>
</dbReference>
<dbReference type="InterPro" id="IPR041489">
    <property type="entry name" value="PDZ_6"/>
</dbReference>
<comment type="similarity">
    <text evidence="1">Belongs to the peptidase S41A family.</text>
</comment>
<dbReference type="GO" id="GO:0004175">
    <property type="term" value="F:endopeptidase activity"/>
    <property type="evidence" value="ECO:0007669"/>
    <property type="project" value="TreeGrafter"/>
</dbReference>
<sequence>MLSALIYINYSDTATEKNPLYFKVIKTVQSDYVDPSRINLSKMLMSAVDTLSDLMADVYVSDRKEDDEKVSFKLHIGAYEMAVAMKKNTPPEIFAETMNSIEQAVNKHSKEEERKKDIAVYLLNGMLRALDPHSNFFNVQAYEEFSNDSKGSFGGIGIFIDVLDSRLVVVSPIADTPADRAGLAANDHIRKIDGVSTTGMTVDDAINLIKGEIGTHVVLTISRSGWTQDRDYKIKRDRIFNSIDYYVFKESDKRIGYLRFRRFTRESTDSMKQTLNKIGAKSKDFGGLILDLRNNPGGFLDQAIGVSDLFIESGNIVATGKTEENIGDIYKAQKGGDFSGFPIVVLINQNSASAAEILAAALKQNNRAVLLGENTFGKASVQTVYDAFKNGSALKLTIAQYFTPDLKSIQTVGVAPHIAFEPLFTNKTNFKFLKNAFRHGEDNLENAFRWGNKMPDSLYTVNYVFSEDDFKRQDNDIYENGINLSFLRREAVFKLAYQTLSQKQSDNFPIAGGNINSGLLDAALKTAGAENRRYESLFVADMQKQGIVWDTWYTEEPTADSVHDVSVSLAFTKENKDGKHTDYKPASDELKPGEKLKVKVSAVNRMATPLSNVSAVFHSTDNRLNNVQLPLGVIKSGAATSAEAVFEPINGESGSVIPFEVSIFSNYLDTRVSAASHITVSGGQSPRYTVSAQTEPGSVNKEQGKILIGVQNLSSAVRGKPIVRLRASYTTGLKFQQQEFAAGLLNPGEQTTDNFEYRIEMPKLPPSVDRAKLPDTELKVQVLDANYKNIGFEQTYKIKDGTAVSAINIKNSPPEILPGNYSLYVSGQQTQLDITFSDDKQIKDYFAYLNGKKILYEIIGQQSHSVKIPLTLKKDSLNVLRVFSRDNEDVYTSKEVRIWSERVQVILLTVFGFVFVSFAGFQLSADEQEKRFIPRPELIRAVAFLLEEKYVDHERLRPAEMLKSAMERLSNQIPPLMYEYADSFGMLTIRLDDAGMTRNVPSDMNVKQLAFLLEDISLFVKTTMMSRPHMMI</sequence>
<comment type="caution">
    <text evidence="7">The sequence shown here is derived from an EMBL/GenBank/DDBJ whole genome shotgun (WGS) entry which is preliminary data.</text>
</comment>
<gene>
    <name evidence="7" type="ORF">CHS0354_027412</name>
</gene>
<name>A0AAE0SQE9_9BIVA</name>
<evidence type="ECO:0000313" key="7">
    <source>
        <dbReference type="EMBL" id="KAK3596142.1"/>
    </source>
</evidence>
<dbReference type="GO" id="GO:0007165">
    <property type="term" value="P:signal transduction"/>
    <property type="evidence" value="ECO:0007669"/>
    <property type="project" value="TreeGrafter"/>
</dbReference>
<reference evidence="7" key="2">
    <citation type="journal article" date="2021" name="Genome Biol. Evol.">
        <title>Developing a high-quality reference genome for a parasitic bivalve with doubly uniparental inheritance (Bivalvia: Unionida).</title>
        <authorList>
            <person name="Smith C.H."/>
        </authorList>
    </citation>
    <scope>NUCLEOTIDE SEQUENCE</scope>
    <source>
        <strain evidence="7">CHS0354</strain>
        <tissue evidence="7">Mantle</tissue>
    </source>
</reference>
<dbReference type="InterPro" id="IPR005151">
    <property type="entry name" value="Tail-specific_protease"/>
</dbReference>
<keyword evidence="2" id="KW-0645">Protease</keyword>
<keyword evidence="5" id="KW-1133">Transmembrane helix</keyword>
<dbReference type="SUPFAM" id="SSF52096">
    <property type="entry name" value="ClpP/crotonase"/>
    <property type="match status" value="1"/>
</dbReference>
<dbReference type="Gene3D" id="2.30.42.10">
    <property type="match status" value="1"/>
</dbReference>
<keyword evidence="5" id="KW-0812">Transmembrane</keyword>
<dbReference type="CDD" id="cd07560">
    <property type="entry name" value="Peptidase_S41_CPP"/>
    <property type="match status" value="1"/>
</dbReference>
<evidence type="ECO:0000256" key="4">
    <source>
        <dbReference type="ARBA" id="ARBA00022825"/>
    </source>
</evidence>
<feature type="domain" description="PDZ" evidence="6">
    <location>
        <begin position="142"/>
        <end position="210"/>
    </location>
</feature>
<dbReference type="Pfam" id="PF17820">
    <property type="entry name" value="PDZ_6"/>
    <property type="match status" value="1"/>
</dbReference>
<dbReference type="GO" id="GO:0006508">
    <property type="term" value="P:proteolysis"/>
    <property type="evidence" value="ECO:0007669"/>
    <property type="project" value="UniProtKB-KW"/>
</dbReference>
<dbReference type="NCBIfam" id="TIGR00225">
    <property type="entry name" value="prc"/>
    <property type="match status" value="1"/>
</dbReference>
<keyword evidence="5" id="KW-0472">Membrane</keyword>
<dbReference type="PANTHER" id="PTHR32060">
    <property type="entry name" value="TAIL-SPECIFIC PROTEASE"/>
    <property type="match status" value="1"/>
</dbReference>
<evidence type="ECO:0000313" key="8">
    <source>
        <dbReference type="Proteomes" id="UP001195483"/>
    </source>
</evidence>
<dbReference type="InterPro" id="IPR029045">
    <property type="entry name" value="ClpP/crotonase-like_dom_sf"/>
</dbReference>
<reference evidence="7" key="3">
    <citation type="submission" date="2023-05" db="EMBL/GenBank/DDBJ databases">
        <authorList>
            <person name="Smith C.H."/>
        </authorList>
    </citation>
    <scope>NUCLEOTIDE SEQUENCE</scope>
    <source>
        <strain evidence="7">CHS0354</strain>
        <tissue evidence="7">Mantle</tissue>
    </source>
</reference>
<proteinExistence type="inferred from homology"/>
<dbReference type="Pfam" id="PF03572">
    <property type="entry name" value="Peptidase_S41"/>
    <property type="match status" value="1"/>
</dbReference>
<dbReference type="Gene3D" id="3.30.750.44">
    <property type="match status" value="1"/>
</dbReference>
<dbReference type="SUPFAM" id="SSF50156">
    <property type="entry name" value="PDZ domain-like"/>
    <property type="match status" value="1"/>
</dbReference>
<protein>
    <recommendedName>
        <fullName evidence="6">PDZ domain-containing protein</fullName>
    </recommendedName>
</protein>
<dbReference type="SMART" id="SM00228">
    <property type="entry name" value="PDZ"/>
    <property type="match status" value="1"/>
</dbReference>
<evidence type="ECO:0000256" key="5">
    <source>
        <dbReference type="SAM" id="Phobius"/>
    </source>
</evidence>
<keyword evidence="3" id="KW-0378">Hydrolase</keyword>
<dbReference type="Gene3D" id="3.90.226.10">
    <property type="entry name" value="2-enoyl-CoA Hydratase, Chain A, domain 1"/>
    <property type="match status" value="1"/>
</dbReference>
<keyword evidence="8" id="KW-1185">Reference proteome</keyword>
<dbReference type="PROSITE" id="PS50106">
    <property type="entry name" value="PDZ"/>
    <property type="match status" value="1"/>
</dbReference>
<evidence type="ECO:0000256" key="3">
    <source>
        <dbReference type="ARBA" id="ARBA00022801"/>
    </source>
</evidence>
<evidence type="ECO:0000256" key="1">
    <source>
        <dbReference type="ARBA" id="ARBA00009179"/>
    </source>
</evidence>
<dbReference type="GO" id="GO:0008236">
    <property type="term" value="F:serine-type peptidase activity"/>
    <property type="evidence" value="ECO:0007669"/>
    <property type="project" value="UniProtKB-KW"/>
</dbReference>
<accession>A0AAE0SQE9</accession>
<feature type="transmembrane region" description="Helical" evidence="5">
    <location>
        <begin position="905"/>
        <end position="925"/>
    </location>
</feature>
<dbReference type="InterPro" id="IPR001478">
    <property type="entry name" value="PDZ"/>
</dbReference>
<evidence type="ECO:0000259" key="6">
    <source>
        <dbReference type="PROSITE" id="PS50106"/>
    </source>
</evidence>
<dbReference type="InterPro" id="IPR004447">
    <property type="entry name" value="Peptidase_S41A"/>
</dbReference>
<organism evidence="7 8">
    <name type="scientific">Potamilus streckersoni</name>
    <dbReference type="NCBI Taxonomy" id="2493646"/>
    <lineage>
        <taxon>Eukaryota</taxon>
        <taxon>Metazoa</taxon>
        <taxon>Spiralia</taxon>
        <taxon>Lophotrochozoa</taxon>
        <taxon>Mollusca</taxon>
        <taxon>Bivalvia</taxon>
        <taxon>Autobranchia</taxon>
        <taxon>Heteroconchia</taxon>
        <taxon>Palaeoheterodonta</taxon>
        <taxon>Unionida</taxon>
        <taxon>Unionoidea</taxon>
        <taxon>Unionidae</taxon>
        <taxon>Ambleminae</taxon>
        <taxon>Lampsilini</taxon>
        <taxon>Potamilus</taxon>
    </lineage>
</organism>
<dbReference type="AlphaFoldDB" id="A0AAE0SQE9"/>
<evidence type="ECO:0000256" key="2">
    <source>
        <dbReference type="ARBA" id="ARBA00022670"/>
    </source>
</evidence>
<reference evidence="7" key="1">
    <citation type="journal article" date="2021" name="Genome Biol. Evol.">
        <title>A High-Quality Reference Genome for a Parasitic Bivalve with Doubly Uniparental Inheritance (Bivalvia: Unionida).</title>
        <authorList>
            <person name="Smith C.H."/>
        </authorList>
    </citation>
    <scope>NUCLEOTIDE SEQUENCE</scope>
    <source>
        <strain evidence="7">CHS0354</strain>
    </source>
</reference>
<dbReference type="Proteomes" id="UP001195483">
    <property type="component" value="Unassembled WGS sequence"/>
</dbReference>
<dbReference type="SMART" id="SM00245">
    <property type="entry name" value="TSPc"/>
    <property type="match status" value="1"/>
</dbReference>
<dbReference type="PANTHER" id="PTHR32060:SF30">
    <property type="entry name" value="CARBOXY-TERMINAL PROCESSING PROTEASE CTPA"/>
    <property type="match status" value="1"/>
</dbReference>
<dbReference type="CDD" id="cd06782">
    <property type="entry name" value="cpPDZ_CPP-like"/>
    <property type="match status" value="1"/>
</dbReference>
<dbReference type="EMBL" id="JAEAOA010001653">
    <property type="protein sequence ID" value="KAK3596142.1"/>
    <property type="molecule type" value="Genomic_DNA"/>
</dbReference>
<keyword evidence="4" id="KW-0720">Serine protease</keyword>
<dbReference type="FunFam" id="2.30.42.10:FF:000063">
    <property type="entry name" value="Peptidase, S41 family"/>
    <property type="match status" value="1"/>
</dbReference>